<dbReference type="SUPFAM" id="SSF141523">
    <property type="entry name" value="L,D-transpeptidase catalytic domain-like"/>
    <property type="match status" value="1"/>
</dbReference>
<comment type="pathway">
    <text evidence="1 6">Cell wall biogenesis; peptidoglycan biosynthesis.</text>
</comment>
<dbReference type="PANTHER" id="PTHR30582">
    <property type="entry name" value="L,D-TRANSPEPTIDASE"/>
    <property type="match status" value="1"/>
</dbReference>
<dbReference type="CDD" id="cd16913">
    <property type="entry name" value="YkuD_like"/>
    <property type="match status" value="1"/>
</dbReference>
<feature type="active site" description="Nucleophile" evidence="6">
    <location>
        <position position="201"/>
    </location>
</feature>
<evidence type="ECO:0000313" key="10">
    <source>
        <dbReference type="EMBL" id="PRZ32737.1"/>
    </source>
</evidence>
<keyword evidence="11" id="KW-1185">Reference proteome</keyword>
<dbReference type="AlphaFoldDB" id="A0A2T0Z8R3"/>
<gene>
    <name evidence="10" type="ORF">CLV47_12610</name>
</gene>
<feature type="signal peptide" evidence="8">
    <location>
        <begin position="1"/>
        <end position="35"/>
    </location>
</feature>
<feature type="compositionally biased region" description="Low complexity" evidence="7">
    <location>
        <begin position="39"/>
        <end position="55"/>
    </location>
</feature>
<evidence type="ECO:0000256" key="3">
    <source>
        <dbReference type="ARBA" id="ARBA00022960"/>
    </source>
</evidence>
<keyword evidence="2" id="KW-0808">Transferase</keyword>
<dbReference type="GO" id="GO:0071972">
    <property type="term" value="F:peptidoglycan L,D-transpeptidase activity"/>
    <property type="evidence" value="ECO:0007669"/>
    <property type="project" value="TreeGrafter"/>
</dbReference>
<protein>
    <submittedName>
        <fullName evidence="10">L,D-transpeptidase-like protein</fullName>
    </submittedName>
</protein>
<keyword evidence="3 6" id="KW-0133">Cell shape</keyword>
<name>A0A2T0Z8R3_9ACTN</name>
<evidence type="ECO:0000256" key="2">
    <source>
        <dbReference type="ARBA" id="ARBA00022679"/>
    </source>
</evidence>
<dbReference type="InterPro" id="IPR005490">
    <property type="entry name" value="LD_TPept_cat_dom"/>
</dbReference>
<evidence type="ECO:0000256" key="5">
    <source>
        <dbReference type="ARBA" id="ARBA00023316"/>
    </source>
</evidence>
<dbReference type="GO" id="GO:0005576">
    <property type="term" value="C:extracellular region"/>
    <property type="evidence" value="ECO:0007669"/>
    <property type="project" value="TreeGrafter"/>
</dbReference>
<evidence type="ECO:0000256" key="6">
    <source>
        <dbReference type="PROSITE-ProRule" id="PRU01373"/>
    </source>
</evidence>
<dbReference type="Gene3D" id="2.40.440.10">
    <property type="entry name" value="L,D-transpeptidase catalytic domain-like"/>
    <property type="match status" value="1"/>
</dbReference>
<dbReference type="Pfam" id="PF03734">
    <property type="entry name" value="YkuD"/>
    <property type="match status" value="1"/>
</dbReference>
<dbReference type="Proteomes" id="UP000237752">
    <property type="component" value="Unassembled WGS sequence"/>
</dbReference>
<keyword evidence="5 6" id="KW-0961">Cell wall biogenesis/degradation</keyword>
<feature type="compositionally biased region" description="Low complexity" evidence="7">
    <location>
        <begin position="68"/>
        <end position="87"/>
    </location>
</feature>
<accession>A0A2T0Z8R3</accession>
<dbReference type="PANTHER" id="PTHR30582:SF33">
    <property type="entry name" value="EXPORTED PROTEIN"/>
    <property type="match status" value="1"/>
</dbReference>
<dbReference type="GO" id="GO:0071555">
    <property type="term" value="P:cell wall organization"/>
    <property type="evidence" value="ECO:0007669"/>
    <property type="project" value="UniProtKB-UniRule"/>
</dbReference>
<feature type="chain" id="PRO_5039332496" evidence="8">
    <location>
        <begin position="36"/>
        <end position="230"/>
    </location>
</feature>
<feature type="region of interest" description="Disordered" evidence="7">
    <location>
        <begin position="39"/>
        <end position="95"/>
    </location>
</feature>
<dbReference type="PROSITE" id="PS52029">
    <property type="entry name" value="LD_TPASE"/>
    <property type="match status" value="1"/>
</dbReference>
<dbReference type="UniPathway" id="UPA00219"/>
<keyword evidence="4 6" id="KW-0573">Peptidoglycan synthesis</keyword>
<dbReference type="GO" id="GO:0018104">
    <property type="term" value="P:peptidoglycan-protein cross-linking"/>
    <property type="evidence" value="ECO:0007669"/>
    <property type="project" value="TreeGrafter"/>
</dbReference>
<sequence length="230" mass="23761">MVTTIGPHAAHRLARSVIALALGAALLAGCSPATTKSTAQASSSATSEAAGSARSGPAKSTDAQASNAESPTPAEAPATTAQPPVTSYSADPSVAPVVNLGPPPAGYVTPRADCPTEAKACVDLTNNMTWLQVDGAVIFGPVQHIAGRPGYRTEPGMHKVFWKNIDHVSSIFGTPMPYAVFFTASGMAFHEGALSEPSHGCVHLTHDIALAYWNNLQSGDEVYVFGEAQY</sequence>
<dbReference type="InterPro" id="IPR050979">
    <property type="entry name" value="LD-transpeptidase"/>
</dbReference>
<evidence type="ECO:0000256" key="7">
    <source>
        <dbReference type="SAM" id="MobiDB-lite"/>
    </source>
</evidence>
<dbReference type="OrthoDB" id="8887048at2"/>
<dbReference type="GO" id="GO:0008360">
    <property type="term" value="P:regulation of cell shape"/>
    <property type="evidence" value="ECO:0007669"/>
    <property type="project" value="UniProtKB-UniRule"/>
</dbReference>
<evidence type="ECO:0000256" key="4">
    <source>
        <dbReference type="ARBA" id="ARBA00022984"/>
    </source>
</evidence>
<feature type="domain" description="L,D-TPase catalytic" evidence="9">
    <location>
        <begin position="118"/>
        <end position="225"/>
    </location>
</feature>
<dbReference type="RefSeq" id="WP_106350933.1">
    <property type="nucleotide sequence ID" value="NZ_PVUE01000026.1"/>
</dbReference>
<dbReference type="EMBL" id="PVUE01000026">
    <property type="protein sequence ID" value="PRZ32737.1"/>
    <property type="molecule type" value="Genomic_DNA"/>
</dbReference>
<dbReference type="GO" id="GO:0016740">
    <property type="term" value="F:transferase activity"/>
    <property type="evidence" value="ECO:0007669"/>
    <property type="project" value="UniProtKB-KW"/>
</dbReference>
<dbReference type="InterPro" id="IPR038063">
    <property type="entry name" value="Transpep_catalytic_dom"/>
</dbReference>
<keyword evidence="8" id="KW-0732">Signal</keyword>
<reference evidence="10 11" key="1">
    <citation type="submission" date="2018-03" db="EMBL/GenBank/DDBJ databases">
        <title>Genomic Encyclopedia of Archaeal and Bacterial Type Strains, Phase II (KMG-II): from individual species to whole genera.</title>
        <authorList>
            <person name="Goeker M."/>
        </authorList>
    </citation>
    <scope>NUCLEOTIDE SEQUENCE [LARGE SCALE GENOMIC DNA]</scope>
    <source>
        <strain evidence="10 11">DSM 100065</strain>
    </source>
</reference>
<evidence type="ECO:0000256" key="8">
    <source>
        <dbReference type="SAM" id="SignalP"/>
    </source>
</evidence>
<feature type="active site" description="Proton donor/acceptor" evidence="6">
    <location>
        <position position="190"/>
    </location>
</feature>
<proteinExistence type="predicted"/>
<evidence type="ECO:0000259" key="9">
    <source>
        <dbReference type="PROSITE" id="PS52029"/>
    </source>
</evidence>
<evidence type="ECO:0000256" key="1">
    <source>
        <dbReference type="ARBA" id="ARBA00004752"/>
    </source>
</evidence>
<organism evidence="10 11">
    <name type="scientific">Antricoccus suffuscus</name>
    <dbReference type="NCBI Taxonomy" id="1629062"/>
    <lineage>
        <taxon>Bacteria</taxon>
        <taxon>Bacillati</taxon>
        <taxon>Actinomycetota</taxon>
        <taxon>Actinomycetes</taxon>
        <taxon>Geodermatophilales</taxon>
        <taxon>Antricoccaceae</taxon>
        <taxon>Antricoccus</taxon>
    </lineage>
</organism>
<comment type="caution">
    <text evidence="10">The sequence shown here is derived from an EMBL/GenBank/DDBJ whole genome shotgun (WGS) entry which is preliminary data.</text>
</comment>
<evidence type="ECO:0000313" key="11">
    <source>
        <dbReference type="Proteomes" id="UP000237752"/>
    </source>
</evidence>